<organism evidence="1">
    <name type="scientific">Rhizophora mucronata</name>
    <name type="common">Asiatic mangrove</name>
    <dbReference type="NCBI Taxonomy" id="61149"/>
    <lineage>
        <taxon>Eukaryota</taxon>
        <taxon>Viridiplantae</taxon>
        <taxon>Streptophyta</taxon>
        <taxon>Embryophyta</taxon>
        <taxon>Tracheophyta</taxon>
        <taxon>Spermatophyta</taxon>
        <taxon>Magnoliopsida</taxon>
        <taxon>eudicotyledons</taxon>
        <taxon>Gunneridae</taxon>
        <taxon>Pentapetalae</taxon>
        <taxon>rosids</taxon>
        <taxon>fabids</taxon>
        <taxon>Malpighiales</taxon>
        <taxon>Rhizophoraceae</taxon>
        <taxon>Rhizophora</taxon>
    </lineage>
</organism>
<name>A0A2P2LED8_RHIMU</name>
<proteinExistence type="predicted"/>
<evidence type="ECO:0000313" key="1">
    <source>
        <dbReference type="EMBL" id="MBX16310.1"/>
    </source>
</evidence>
<accession>A0A2P2LED8</accession>
<protein>
    <submittedName>
        <fullName evidence="1">Uncharacterized protein</fullName>
    </submittedName>
</protein>
<reference evidence="1" key="1">
    <citation type="submission" date="2018-02" db="EMBL/GenBank/DDBJ databases">
        <title>Rhizophora mucronata_Transcriptome.</title>
        <authorList>
            <person name="Meera S.P."/>
            <person name="Sreeshan A."/>
            <person name="Augustine A."/>
        </authorList>
    </citation>
    <scope>NUCLEOTIDE SEQUENCE</scope>
    <source>
        <tissue evidence="1">Leaf</tissue>
    </source>
</reference>
<sequence length="16" mass="1725">MTLTVIIESNLMADSS</sequence>
<dbReference type="EMBL" id="GGEC01035826">
    <property type="protein sequence ID" value="MBX16310.1"/>
    <property type="molecule type" value="Transcribed_RNA"/>
</dbReference>
<dbReference type="AlphaFoldDB" id="A0A2P2LED8"/>